<dbReference type="RefSeq" id="WP_058496201.1">
    <property type="nucleotide sequence ID" value="NZ_CAAAIU010000005.1"/>
</dbReference>
<evidence type="ECO:0000313" key="2">
    <source>
        <dbReference type="EMBL" id="KTC85577.1"/>
    </source>
</evidence>
<dbReference type="EMBL" id="LNXY01000027">
    <property type="protein sequence ID" value="KTC85577.1"/>
    <property type="molecule type" value="Genomic_DNA"/>
</dbReference>
<proteinExistence type="predicted"/>
<keyword evidence="3" id="KW-1185">Reference proteome</keyword>
<dbReference type="AlphaFoldDB" id="A0A0W0SQV0"/>
<dbReference type="Proteomes" id="UP000054736">
    <property type="component" value="Unassembled WGS sequence"/>
</dbReference>
<organism evidence="2 3">
    <name type="scientific">Legionella drozanskii LLAP-1</name>
    <dbReference type="NCBI Taxonomy" id="1212489"/>
    <lineage>
        <taxon>Bacteria</taxon>
        <taxon>Pseudomonadati</taxon>
        <taxon>Pseudomonadota</taxon>
        <taxon>Gammaproteobacteria</taxon>
        <taxon>Legionellales</taxon>
        <taxon>Legionellaceae</taxon>
        <taxon>Legionella</taxon>
    </lineage>
</organism>
<protein>
    <recommendedName>
        <fullName evidence="4">DUF393 domain-containing protein</fullName>
    </recommendedName>
</protein>
<evidence type="ECO:0000256" key="1">
    <source>
        <dbReference type="SAM" id="MobiDB-lite"/>
    </source>
</evidence>
<comment type="caution">
    <text evidence="2">The sequence shown here is derived from an EMBL/GenBank/DDBJ whole genome shotgun (WGS) entry which is preliminary data.</text>
</comment>
<gene>
    <name evidence="2" type="ORF">Ldro_1902</name>
</gene>
<reference evidence="2 3" key="1">
    <citation type="submission" date="2015-11" db="EMBL/GenBank/DDBJ databases">
        <title>Genomic analysis of 38 Legionella species identifies large and diverse effector repertoires.</title>
        <authorList>
            <person name="Burstein D."/>
            <person name="Amaro F."/>
            <person name="Zusman T."/>
            <person name="Lifshitz Z."/>
            <person name="Cohen O."/>
            <person name="Gilbert J.A."/>
            <person name="Pupko T."/>
            <person name="Shuman H.A."/>
            <person name="Segal G."/>
        </authorList>
    </citation>
    <scope>NUCLEOTIDE SEQUENCE [LARGE SCALE GENOMIC DNA]</scope>
    <source>
        <strain evidence="2 3">ATCC 700990</strain>
    </source>
</reference>
<name>A0A0W0SQV0_9GAMM</name>
<feature type="compositionally biased region" description="Low complexity" evidence="1">
    <location>
        <begin position="17"/>
        <end position="36"/>
    </location>
</feature>
<dbReference type="STRING" id="1212489.Ldro_1902"/>
<accession>A0A0W0SQV0</accession>
<feature type="region of interest" description="Disordered" evidence="1">
    <location>
        <begin position="218"/>
        <end position="249"/>
    </location>
</feature>
<dbReference type="GO" id="GO:0015035">
    <property type="term" value="F:protein-disulfide reductase activity"/>
    <property type="evidence" value="ECO:0007669"/>
    <property type="project" value="InterPro"/>
</dbReference>
<dbReference type="PATRIC" id="fig|1212489.4.peg.2012"/>
<sequence length="249" mass="27128">MRTRRDLNGKGPLLRTLTSRTSSVNASSSSRSLAYSLPDLRPSYTSSPPSNRPYLLAGTSLEKIRNSPSSSSSRSLFAPTRSYSSRPTNSEAPTESSPADTSAENAPTCKIVYDGSCPVCTLAVKKLGRSDVELVNARENVELTKKLNEQGFDLDKGMVVFGPEGKIHFGADAVKEIGKQKGGMYSFFLNSSLMEKVYPLLRAIRNSLIPETIAEQQAREKLKQQASNGESAKGEKEEELDSISRSNKI</sequence>
<dbReference type="InterPro" id="IPR007263">
    <property type="entry name" value="DCC1-like"/>
</dbReference>
<evidence type="ECO:0000313" key="3">
    <source>
        <dbReference type="Proteomes" id="UP000054736"/>
    </source>
</evidence>
<evidence type="ECO:0008006" key="4">
    <source>
        <dbReference type="Google" id="ProtNLM"/>
    </source>
</evidence>
<feature type="region of interest" description="Disordered" evidence="1">
    <location>
        <begin position="1"/>
        <end position="104"/>
    </location>
</feature>
<feature type="compositionally biased region" description="Polar residues" evidence="1">
    <location>
        <begin position="81"/>
        <end position="104"/>
    </location>
</feature>
<dbReference type="Pfam" id="PF04134">
    <property type="entry name" value="DCC1-like"/>
    <property type="match status" value="1"/>
</dbReference>
<dbReference type="OrthoDB" id="9180348at2"/>